<evidence type="ECO:0000313" key="3">
    <source>
        <dbReference type="EMBL" id="KAL0569729.1"/>
    </source>
</evidence>
<dbReference type="InterPro" id="IPR036085">
    <property type="entry name" value="PAZ_dom_sf"/>
</dbReference>
<keyword evidence="1" id="KW-0812">Transmembrane</keyword>
<dbReference type="Pfam" id="PF16488">
    <property type="entry name" value="ArgoL2"/>
    <property type="match status" value="1"/>
</dbReference>
<dbReference type="Pfam" id="PF02170">
    <property type="entry name" value="PAZ"/>
    <property type="match status" value="1"/>
</dbReference>
<dbReference type="InterPro" id="IPR014811">
    <property type="entry name" value="ArgoL1"/>
</dbReference>
<dbReference type="PROSITE" id="PS50821">
    <property type="entry name" value="PAZ"/>
    <property type="match status" value="1"/>
</dbReference>
<dbReference type="SMART" id="SM01163">
    <property type="entry name" value="DUF1785"/>
    <property type="match status" value="1"/>
</dbReference>
<dbReference type="InterPro" id="IPR032474">
    <property type="entry name" value="Argonaute_N"/>
</dbReference>
<proteinExistence type="predicted"/>
<sequence>MPDLPEAVHSRAKTRRVRVQAFPLYYYNFNVQLLLALLSYYFARCHHAQLEEVHPSLRPDLFLILLPNRHLPRKLTFLVEELEDAANAAEEEEEEERDGATEVALHDLDLGVNHQALNRASWLILLLFQLIKQLQHDTAPGVFQPAGSYDGKKNLYMPHLLDFGESDSATFTVPVASEVSTQPRPPKLYSIKLVKVAEINPEVLRRFVNAQQSYDEGVSTALMAMNVAFRQDPIMRGFAFNTRSFFANTPDTLSKPILGLQFGRGIFQSVRPTLGKVILNADITTGMFYQKGPLFDLCLGYLEAPRTAANSPLALSPSHGLPDRQRIRLQRFISGIRVQVTTSSKSPGKNPKIITIAKLTTLSARDYTFTQRNGEKTTVADYFKQTYNRNLQYPDVICAQTASGAAIPLELLTVLPGQIARKQVPPEVTSAMVEFSQLKPQERLTAITKGLQLLAHGQSEYVRNFGMTAPNQLPMTVDSRVIAPPRLQYGASKDGKPASVDPRNGSWNLVDKILIQPQPINRWTVVIFESRNRFPEQVARDMVKSVIDSFESVGMKMHERDPIIAYVNAQEDISMRLRQAGAQTARKHIGPDGKPI</sequence>
<dbReference type="Pfam" id="PF16486">
    <property type="entry name" value="ArgoN"/>
    <property type="match status" value="1"/>
</dbReference>
<keyword evidence="1" id="KW-0472">Membrane</keyword>
<dbReference type="CDD" id="cd02846">
    <property type="entry name" value="PAZ_argonaute_like"/>
    <property type="match status" value="1"/>
</dbReference>
<dbReference type="PANTHER" id="PTHR22891">
    <property type="entry name" value="EUKARYOTIC TRANSLATION INITIATION FACTOR 2C"/>
    <property type="match status" value="1"/>
</dbReference>
<dbReference type="InterPro" id="IPR032473">
    <property type="entry name" value="Argonaute_Mid_dom"/>
</dbReference>
<protein>
    <recommendedName>
        <fullName evidence="2">PAZ domain-containing protein</fullName>
    </recommendedName>
</protein>
<dbReference type="Pfam" id="PF08699">
    <property type="entry name" value="ArgoL1"/>
    <property type="match status" value="1"/>
</dbReference>
<feature type="non-terminal residue" evidence="3">
    <location>
        <position position="596"/>
    </location>
</feature>
<gene>
    <name evidence="3" type="ORF">V5O48_012227</name>
</gene>
<keyword evidence="1" id="KW-1133">Transmembrane helix</keyword>
<dbReference type="SUPFAM" id="SSF101690">
    <property type="entry name" value="PAZ domain"/>
    <property type="match status" value="1"/>
</dbReference>
<reference evidence="3 4" key="1">
    <citation type="submission" date="2024-02" db="EMBL/GenBank/DDBJ databases">
        <title>A draft genome for the cacao thread blight pathogen Marasmius crinis-equi.</title>
        <authorList>
            <person name="Cohen S.P."/>
            <person name="Baruah I.K."/>
            <person name="Amoako-Attah I."/>
            <person name="Bukari Y."/>
            <person name="Meinhardt L.W."/>
            <person name="Bailey B.A."/>
        </authorList>
    </citation>
    <scope>NUCLEOTIDE SEQUENCE [LARGE SCALE GENOMIC DNA]</scope>
    <source>
        <strain evidence="3 4">GH-76</strain>
    </source>
</reference>
<accession>A0ABR3F3C5</accession>
<evidence type="ECO:0000313" key="4">
    <source>
        <dbReference type="Proteomes" id="UP001465976"/>
    </source>
</evidence>
<feature type="transmembrane region" description="Helical" evidence="1">
    <location>
        <begin position="24"/>
        <end position="43"/>
    </location>
</feature>
<organism evidence="3 4">
    <name type="scientific">Marasmius crinis-equi</name>
    <dbReference type="NCBI Taxonomy" id="585013"/>
    <lineage>
        <taxon>Eukaryota</taxon>
        <taxon>Fungi</taxon>
        <taxon>Dikarya</taxon>
        <taxon>Basidiomycota</taxon>
        <taxon>Agaricomycotina</taxon>
        <taxon>Agaricomycetes</taxon>
        <taxon>Agaricomycetidae</taxon>
        <taxon>Agaricales</taxon>
        <taxon>Marasmiineae</taxon>
        <taxon>Marasmiaceae</taxon>
        <taxon>Marasmius</taxon>
    </lineage>
</organism>
<dbReference type="Gene3D" id="2.170.260.10">
    <property type="entry name" value="paz domain"/>
    <property type="match status" value="1"/>
</dbReference>
<dbReference type="Gene3D" id="3.40.50.2300">
    <property type="match status" value="1"/>
</dbReference>
<evidence type="ECO:0000259" key="2">
    <source>
        <dbReference type="PROSITE" id="PS50821"/>
    </source>
</evidence>
<name>A0ABR3F3C5_9AGAR</name>
<feature type="domain" description="PAZ" evidence="2">
    <location>
        <begin position="316"/>
        <end position="416"/>
    </location>
</feature>
<keyword evidence="4" id="KW-1185">Reference proteome</keyword>
<comment type="caution">
    <text evidence="3">The sequence shown here is derived from an EMBL/GenBank/DDBJ whole genome shotgun (WGS) entry which is preliminary data.</text>
</comment>
<dbReference type="Pfam" id="PF16487">
    <property type="entry name" value="ArgoMid"/>
    <property type="match status" value="1"/>
</dbReference>
<dbReference type="EMBL" id="JBAHYK010001062">
    <property type="protein sequence ID" value="KAL0569729.1"/>
    <property type="molecule type" value="Genomic_DNA"/>
</dbReference>
<dbReference type="InterPro" id="IPR003100">
    <property type="entry name" value="PAZ_dom"/>
</dbReference>
<evidence type="ECO:0000256" key="1">
    <source>
        <dbReference type="SAM" id="Phobius"/>
    </source>
</evidence>
<dbReference type="Proteomes" id="UP001465976">
    <property type="component" value="Unassembled WGS sequence"/>
</dbReference>
<dbReference type="InterPro" id="IPR032472">
    <property type="entry name" value="ArgoL2"/>
</dbReference>